<evidence type="ECO:0008006" key="4">
    <source>
        <dbReference type="Google" id="ProtNLM"/>
    </source>
</evidence>
<proteinExistence type="predicted"/>
<dbReference type="Proteomes" id="UP000609531">
    <property type="component" value="Unassembled WGS sequence"/>
</dbReference>
<keyword evidence="3" id="KW-1185">Reference proteome</keyword>
<accession>A0A934IEK2</accession>
<evidence type="ECO:0000313" key="3">
    <source>
        <dbReference type="Proteomes" id="UP000609531"/>
    </source>
</evidence>
<dbReference type="AlphaFoldDB" id="A0A934IEK2"/>
<organism evidence="2 3">
    <name type="scientific">Acuticoccus mangrovi</name>
    <dbReference type="NCBI Taxonomy" id="2796142"/>
    <lineage>
        <taxon>Bacteria</taxon>
        <taxon>Pseudomonadati</taxon>
        <taxon>Pseudomonadota</taxon>
        <taxon>Alphaproteobacteria</taxon>
        <taxon>Hyphomicrobiales</taxon>
        <taxon>Amorphaceae</taxon>
        <taxon>Acuticoccus</taxon>
    </lineage>
</organism>
<name>A0A934IEK2_9HYPH</name>
<feature type="chain" id="PRO_5037509115" description="Lipoprotein" evidence="1">
    <location>
        <begin position="16"/>
        <end position="163"/>
    </location>
</feature>
<sequence length="163" mass="17713">MKRLLALLAVGLVLAACSGSNLTGIAAGFKERSQAPRRPLADPATATFRFEPFEGIPGNVSDELLQRIWVRAEREGLNVVKRPDGPAVFVVEGSLSAVSDDTNSLVFYSFDVTDITGRRLHRITGRKRSEDSDGDPWAGVTSQDLDVIARRLALLLDAWLHAA</sequence>
<dbReference type="EMBL" id="JAEKJA010000003">
    <property type="protein sequence ID" value="MBJ3775159.1"/>
    <property type="molecule type" value="Genomic_DNA"/>
</dbReference>
<comment type="caution">
    <text evidence="2">The sequence shown here is derived from an EMBL/GenBank/DDBJ whole genome shotgun (WGS) entry which is preliminary data.</text>
</comment>
<dbReference type="RefSeq" id="WP_198881040.1">
    <property type="nucleotide sequence ID" value="NZ_JAEKJA010000003.1"/>
</dbReference>
<feature type="signal peptide" evidence="1">
    <location>
        <begin position="1"/>
        <end position="15"/>
    </location>
</feature>
<gene>
    <name evidence="2" type="ORF">JCR33_05635</name>
</gene>
<reference evidence="2" key="1">
    <citation type="submission" date="2020-12" db="EMBL/GenBank/DDBJ databases">
        <title>Bacterial taxonomy.</title>
        <authorList>
            <person name="Pan X."/>
        </authorList>
    </citation>
    <scope>NUCLEOTIDE SEQUENCE</scope>
    <source>
        <strain evidence="2">B2012</strain>
    </source>
</reference>
<protein>
    <recommendedName>
        <fullName evidence="4">Lipoprotein</fullName>
    </recommendedName>
</protein>
<evidence type="ECO:0000256" key="1">
    <source>
        <dbReference type="SAM" id="SignalP"/>
    </source>
</evidence>
<dbReference type="PROSITE" id="PS51257">
    <property type="entry name" value="PROKAR_LIPOPROTEIN"/>
    <property type="match status" value="1"/>
</dbReference>
<keyword evidence="1" id="KW-0732">Signal</keyword>
<evidence type="ECO:0000313" key="2">
    <source>
        <dbReference type="EMBL" id="MBJ3775159.1"/>
    </source>
</evidence>